<dbReference type="EMBL" id="MN740257">
    <property type="protein sequence ID" value="QHT96420.1"/>
    <property type="molecule type" value="Genomic_DNA"/>
</dbReference>
<organism evidence="1">
    <name type="scientific">viral metagenome</name>
    <dbReference type="NCBI Taxonomy" id="1070528"/>
    <lineage>
        <taxon>unclassified sequences</taxon>
        <taxon>metagenomes</taxon>
        <taxon>organismal metagenomes</taxon>
    </lineage>
</organism>
<dbReference type="PANTHER" id="PTHR35105">
    <property type="entry name" value="EXPRESSED PROTEIN"/>
    <property type="match status" value="1"/>
</dbReference>
<sequence length="239" mass="28550">MSNFKVYVGFDSTNYGQQLAFDVCKKSIEKHNKNIEVIKIVRQEMIDQKLFWRDDTTGVTEFTYTRFLVPYLNNYQGWALFCDSDFLWTCNIEEVFEKYAKPEYAVSCVKHNYKNCHSKTKMDGRPQEFYPRKNWSSLMLYNCSHPSTKNLTLENVSTQTPAWLHRMQWAKDEEVGEIDKSYNYLVGYYDDDNIKALHYTDGGPWHPGYEKVEHGEKWLEYLSDEEKVKMNKEIQDYYK</sequence>
<reference evidence="1" key="1">
    <citation type="journal article" date="2020" name="Nature">
        <title>Giant virus diversity and host interactions through global metagenomics.</title>
        <authorList>
            <person name="Schulz F."/>
            <person name="Roux S."/>
            <person name="Paez-Espino D."/>
            <person name="Jungbluth S."/>
            <person name="Walsh D.A."/>
            <person name="Denef V.J."/>
            <person name="McMahon K.D."/>
            <person name="Konstantinidis K.T."/>
            <person name="Eloe-Fadrosh E.A."/>
            <person name="Kyrpides N.C."/>
            <person name="Woyke T."/>
        </authorList>
    </citation>
    <scope>NUCLEOTIDE SEQUENCE</scope>
    <source>
        <strain evidence="1">GVMAG-M-3300024302-11</strain>
    </source>
</reference>
<evidence type="ECO:0008006" key="2">
    <source>
        <dbReference type="Google" id="ProtNLM"/>
    </source>
</evidence>
<protein>
    <recommendedName>
        <fullName evidence="2">Glycosyltransferase</fullName>
    </recommendedName>
</protein>
<accession>A0A6C0IV46</accession>
<dbReference type="SUPFAM" id="SSF53448">
    <property type="entry name" value="Nucleotide-diphospho-sugar transferases"/>
    <property type="match status" value="1"/>
</dbReference>
<name>A0A6C0IV46_9ZZZZ</name>
<dbReference type="InterPro" id="IPR029044">
    <property type="entry name" value="Nucleotide-diphossugar_trans"/>
</dbReference>
<dbReference type="AlphaFoldDB" id="A0A6C0IV46"/>
<proteinExistence type="predicted"/>
<evidence type="ECO:0000313" key="1">
    <source>
        <dbReference type="EMBL" id="QHT96420.1"/>
    </source>
</evidence>
<dbReference type="Gene3D" id="3.90.550.10">
    <property type="entry name" value="Spore Coat Polysaccharide Biosynthesis Protein SpsA, Chain A"/>
    <property type="match status" value="1"/>
</dbReference>
<dbReference type="PANTHER" id="PTHR35105:SF2">
    <property type="entry name" value="PROTEIN CDI"/>
    <property type="match status" value="1"/>
</dbReference>